<evidence type="ECO:0000313" key="3">
    <source>
        <dbReference type="Proteomes" id="UP000326179"/>
    </source>
</evidence>
<dbReference type="EMBL" id="CP045643">
    <property type="protein sequence ID" value="QFZ72947.1"/>
    <property type="molecule type" value="Genomic_DNA"/>
</dbReference>
<sequence>MTNNDLDVRTLWERVKTRLNLPAGQSLVRRASANASRRGVVEALLEVSMPADLHDWWSLADVSADFWIPGGGDEFAPVDLDEAVETWKIWLQVADEEGQPAVDENGEAEPRFQPQYLPFAQSPGGDGLIIDLRPGTSYGAVFVWDHEQWGLREPLWASISAMLQDVAVTLERETGGSPGPHQGV</sequence>
<dbReference type="SUPFAM" id="SSF160631">
    <property type="entry name" value="SMI1/KNR4-like"/>
    <property type="match status" value="1"/>
</dbReference>
<evidence type="ECO:0000259" key="1">
    <source>
        <dbReference type="Pfam" id="PF09346"/>
    </source>
</evidence>
<protein>
    <recommendedName>
        <fullName evidence="1">Knr4/Smi1-like domain-containing protein</fullName>
    </recommendedName>
</protein>
<dbReference type="AlphaFoldDB" id="A0A5Q0L8Q1"/>
<evidence type="ECO:0000313" key="2">
    <source>
        <dbReference type="EMBL" id="QFZ72947.1"/>
    </source>
</evidence>
<proteinExistence type="predicted"/>
<reference evidence="2 3" key="1">
    <citation type="submission" date="2019-10" db="EMBL/GenBank/DDBJ databases">
        <title>A novel species.</title>
        <authorList>
            <person name="Gao J."/>
        </authorList>
    </citation>
    <scope>NUCLEOTIDE SEQUENCE [LARGE SCALE GENOMIC DNA]</scope>
    <source>
        <strain evidence="2 3">QMT-28</strain>
    </source>
</reference>
<accession>A0A5Q0L8Q1</accession>
<feature type="domain" description="Knr4/Smi1-like" evidence="1">
    <location>
        <begin position="41"/>
        <end position="164"/>
    </location>
</feature>
<organism evidence="2 3">
    <name type="scientific">Streptomyces fagopyri</name>
    <dbReference type="NCBI Taxonomy" id="2662397"/>
    <lineage>
        <taxon>Bacteria</taxon>
        <taxon>Bacillati</taxon>
        <taxon>Actinomycetota</taxon>
        <taxon>Actinomycetes</taxon>
        <taxon>Kitasatosporales</taxon>
        <taxon>Streptomycetaceae</taxon>
        <taxon>Streptomyces</taxon>
    </lineage>
</organism>
<dbReference type="InterPro" id="IPR018958">
    <property type="entry name" value="Knr4/Smi1-like_dom"/>
</dbReference>
<dbReference type="Proteomes" id="UP000326179">
    <property type="component" value="Chromosome"/>
</dbReference>
<gene>
    <name evidence="2" type="ORF">GFH48_06440</name>
</gene>
<dbReference type="RefSeq" id="WP_153287313.1">
    <property type="nucleotide sequence ID" value="NZ_CP045643.1"/>
</dbReference>
<name>A0A5Q0L8Q1_9ACTN</name>
<dbReference type="KEGG" id="sfy:GFH48_06440"/>
<keyword evidence="3" id="KW-1185">Reference proteome</keyword>
<dbReference type="Pfam" id="PF09346">
    <property type="entry name" value="SMI1_KNR4"/>
    <property type="match status" value="1"/>
</dbReference>
<dbReference type="InterPro" id="IPR037883">
    <property type="entry name" value="Knr4/Smi1-like_sf"/>
</dbReference>